<accession>A0A642KKV4</accession>
<name>A0A642KKV4_BACFG</name>
<comment type="caution">
    <text evidence="1">The sequence shown here is derived from an EMBL/GenBank/DDBJ whole genome shotgun (WGS) entry which is preliminary data.</text>
</comment>
<proteinExistence type="predicted"/>
<organism evidence="1 2">
    <name type="scientific">Bacteroides fragilis</name>
    <dbReference type="NCBI Taxonomy" id="817"/>
    <lineage>
        <taxon>Bacteria</taxon>
        <taxon>Pseudomonadati</taxon>
        <taxon>Bacteroidota</taxon>
        <taxon>Bacteroidia</taxon>
        <taxon>Bacteroidales</taxon>
        <taxon>Bacteroidaceae</taxon>
        <taxon>Bacteroides</taxon>
    </lineage>
</organism>
<dbReference type="Proteomes" id="UP000436803">
    <property type="component" value="Unassembled WGS sequence"/>
</dbReference>
<dbReference type="EMBL" id="VWAW01000017">
    <property type="protein sequence ID" value="KAA5170287.1"/>
    <property type="molecule type" value="Genomic_DNA"/>
</dbReference>
<gene>
    <name evidence="1" type="ORF">F2Z29_18660</name>
</gene>
<evidence type="ECO:0000313" key="2">
    <source>
        <dbReference type="Proteomes" id="UP000436803"/>
    </source>
</evidence>
<protein>
    <submittedName>
        <fullName evidence="1">Uncharacterized protein</fullName>
    </submittedName>
</protein>
<sequence>MENLSASLRIFSGIRYHSAYKTYHASYFKGGLYGNMDVTSLSLSVQTIVKGTKSYSSTFASNY</sequence>
<dbReference type="AlphaFoldDB" id="A0A642KKV4"/>
<evidence type="ECO:0000313" key="1">
    <source>
        <dbReference type="EMBL" id="KAA5170287.1"/>
    </source>
</evidence>
<reference evidence="1 2" key="1">
    <citation type="journal article" date="2019" name="Nat. Med.">
        <title>A library of human gut bacterial isolates paired with longitudinal multiomics data enables mechanistic microbiome research.</title>
        <authorList>
            <person name="Poyet M."/>
            <person name="Groussin M."/>
            <person name="Gibbons S.M."/>
            <person name="Avila-Pacheco J."/>
            <person name="Jiang X."/>
            <person name="Kearney S.M."/>
            <person name="Perrotta A.R."/>
            <person name="Berdy B."/>
            <person name="Zhao S."/>
            <person name="Lieberman T.D."/>
            <person name="Swanson P.K."/>
            <person name="Smith M."/>
            <person name="Roesemann S."/>
            <person name="Alexander J.E."/>
            <person name="Rich S.A."/>
            <person name="Livny J."/>
            <person name="Vlamakis H."/>
            <person name="Clish C."/>
            <person name="Bullock K."/>
            <person name="Deik A."/>
            <person name="Scott J."/>
            <person name="Pierce K.A."/>
            <person name="Xavier R.J."/>
            <person name="Alm E.J."/>
        </authorList>
    </citation>
    <scope>NUCLEOTIDE SEQUENCE [LARGE SCALE GENOMIC DNA]</scope>
    <source>
        <strain evidence="1 2">BIOML-A7</strain>
    </source>
</reference>